<name>A0ABN2MKM5_9MICO</name>
<dbReference type="SUPFAM" id="SSF54427">
    <property type="entry name" value="NTF2-like"/>
    <property type="match status" value="1"/>
</dbReference>
<dbReference type="Proteomes" id="UP001501746">
    <property type="component" value="Unassembled WGS sequence"/>
</dbReference>
<dbReference type="Gene3D" id="3.10.450.50">
    <property type="match status" value="1"/>
</dbReference>
<keyword evidence="2" id="KW-1185">Reference proteome</keyword>
<organism evidence="1 2">
    <name type="scientific">Agromyces salentinus</name>
    <dbReference type="NCBI Taxonomy" id="269421"/>
    <lineage>
        <taxon>Bacteria</taxon>
        <taxon>Bacillati</taxon>
        <taxon>Actinomycetota</taxon>
        <taxon>Actinomycetes</taxon>
        <taxon>Micrococcales</taxon>
        <taxon>Microbacteriaceae</taxon>
        <taxon>Agromyces</taxon>
    </lineage>
</organism>
<gene>
    <name evidence="1" type="ORF">GCM10009750_13140</name>
</gene>
<proteinExistence type="predicted"/>
<dbReference type="InterPro" id="IPR032710">
    <property type="entry name" value="NTF2-like_dom_sf"/>
</dbReference>
<evidence type="ECO:0000313" key="1">
    <source>
        <dbReference type="EMBL" id="GAA1830637.1"/>
    </source>
</evidence>
<reference evidence="1 2" key="1">
    <citation type="journal article" date="2019" name="Int. J. Syst. Evol. Microbiol.">
        <title>The Global Catalogue of Microorganisms (GCM) 10K type strain sequencing project: providing services to taxonomists for standard genome sequencing and annotation.</title>
        <authorList>
            <consortium name="The Broad Institute Genomics Platform"/>
            <consortium name="The Broad Institute Genome Sequencing Center for Infectious Disease"/>
            <person name="Wu L."/>
            <person name="Ma J."/>
        </authorList>
    </citation>
    <scope>NUCLEOTIDE SEQUENCE [LARGE SCALE GENOMIC DNA]</scope>
    <source>
        <strain evidence="1 2">JCM 14323</strain>
    </source>
</reference>
<dbReference type="EMBL" id="BAAANK010000003">
    <property type="protein sequence ID" value="GAA1830637.1"/>
    <property type="molecule type" value="Genomic_DNA"/>
</dbReference>
<evidence type="ECO:0000313" key="2">
    <source>
        <dbReference type="Proteomes" id="UP001501746"/>
    </source>
</evidence>
<accession>A0ABN2MKM5</accession>
<comment type="caution">
    <text evidence="1">The sequence shown here is derived from an EMBL/GenBank/DDBJ whole genome shotgun (WGS) entry which is preliminary data.</text>
</comment>
<dbReference type="RefSeq" id="WP_157428924.1">
    <property type="nucleotide sequence ID" value="NZ_BAAANK010000003.1"/>
</dbReference>
<protein>
    <recommendedName>
        <fullName evidence="3">SnoaL-like domain-containing protein</fullName>
    </recommendedName>
</protein>
<evidence type="ECO:0008006" key="3">
    <source>
        <dbReference type="Google" id="ProtNLM"/>
    </source>
</evidence>
<sequence length="154" mass="17457">MTTRRIRTRTPLAGEEAADVARDARIDEAEVAWIVTKRGAAMRSRDGDWLAARYLPGAEVVGVSPPVTRVADPGTDAVRLWEWFELLQGRIRWTVRVERLDLAHDGAVCRVVERVSYRELARPRVRTTLETSIGLRRVEGRWRIEWELGVVAGA</sequence>